<protein>
    <submittedName>
        <fullName evidence="1">Uncharacterized protein</fullName>
    </submittedName>
</protein>
<name>A0ACB9XM23_CHAAC</name>
<accession>A0ACB9XM23</accession>
<proteinExistence type="predicted"/>
<evidence type="ECO:0000313" key="1">
    <source>
        <dbReference type="EMBL" id="KAI4827918.1"/>
    </source>
</evidence>
<sequence>NELVFTDIIRLSLNAAVSEGPEQQPGIACGTSFDFHKQIDYLFLVGTEEGKIHKCSKTYSSQFLETYNAHSMAVDAVKWNHFHPKVFISCSSDWTVKIWEHTINTPMFTFDLNAAVGDVAWSPYSSTVFAAVTTDATVHIFDLSINKYEAICQQPVVAKKKTKLTHIEFNPIYPIIIVGDDRGYVSSLKLSPNLRKKPKKGQDQPKDSEMEEAKMEKLLSLLREPEQSTV</sequence>
<evidence type="ECO:0000313" key="2">
    <source>
        <dbReference type="Proteomes" id="UP001057452"/>
    </source>
</evidence>
<dbReference type="EMBL" id="CM043789">
    <property type="protein sequence ID" value="KAI4827918.1"/>
    <property type="molecule type" value="Genomic_DNA"/>
</dbReference>
<dbReference type="Proteomes" id="UP001057452">
    <property type="component" value="Chromosome 5"/>
</dbReference>
<organism evidence="1 2">
    <name type="scientific">Chaenocephalus aceratus</name>
    <name type="common">Blackfin icefish</name>
    <name type="synonym">Chaenichthys aceratus</name>
    <dbReference type="NCBI Taxonomy" id="36190"/>
    <lineage>
        <taxon>Eukaryota</taxon>
        <taxon>Metazoa</taxon>
        <taxon>Chordata</taxon>
        <taxon>Craniata</taxon>
        <taxon>Vertebrata</taxon>
        <taxon>Euteleostomi</taxon>
        <taxon>Actinopterygii</taxon>
        <taxon>Neopterygii</taxon>
        <taxon>Teleostei</taxon>
        <taxon>Neoteleostei</taxon>
        <taxon>Acanthomorphata</taxon>
        <taxon>Eupercaria</taxon>
        <taxon>Perciformes</taxon>
        <taxon>Notothenioidei</taxon>
        <taxon>Channichthyidae</taxon>
        <taxon>Chaenocephalus</taxon>
    </lineage>
</organism>
<comment type="caution">
    <text evidence="1">The sequence shown here is derived from an EMBL/GenBank/DDBJ whole genome shotgun (WGS) entry which is preliminary data.</text>
</comment>
<feature type="non-terminal residue" evidence="1">
    <location>
        <position position="1"/>
    </location>
</feature>
<gene>
    <name evidence="1" type="ORF">KUCAC02_031275</name>
</gene>
<reference evidence="1" key="1">
    <citation type="submission" date="2022-05" db="EMBL/GenBank/DDBJ databases">
        <title>Chromosome-level genome of Chaenocephalus aceratus.</title>
        <authorList>
            <person name="Park H."/>
        </authorList>
    </citation>
    <scope>NUCLEOTIDE SEQUENCE</scope>
    <source>
        <strain evidence="1">KU_202001</strain>
    </source>
</reference>
<keyword evidence="2" id="KW-1185">Reference proteome</keyword>